<gene>
    <name evidence="4" type="ORF">Verru16b_00960</name>
</gene>
<dbReference type="InterPro" id="IPR050109">
    <property type="entry name" value="HTH-type_TetR-like_transc_reg"/>
</dbReference>
<evidence type="ECO:0000313" key="5">
    <source>
        <dbReference type="Proteomes" id="UP000095228"/>
    </source>
</evidence>
<evidence type="ECO:0000259" key="3">
    <source>
        <dbReference type="PROSITE" id="PS50977"/>
    </source>
</evidence>
<dbReference type="Proteomes" id="UP000095228">
    <property type="component" value="Chromosome"/>
</dbReference>
<dbReference type="PANTHER" id="PTHR30055">
    <property type="entry name" value="HTH-TYPE TRANSCRIPTIONAL REGULATOR RUTR"/>
    <property type="match status" value="1"/>
</dbReference>
<sequence>MASSSSATPARILAAAEALFADNGYANITLRQITAHAGVNLAAVNYHFFDKETLYRELLTQRLRQINHQRAVLLEAAEARAPDGLAPLDEIMDALARPAFLPEGAFTPASARLLGRVLLEQATLTEGLLQQEFQPMMTRIGQALRRHQPGLPPADFLWRFSFIVGALHHSLATLPNMHALTQGICRDNDANAALGSFTKFAIAAMR</sequence>
<dbReference type="InterPro" id="IPR023772">
    <property type="entry name" value="DNA-bd_HTH_TetR-type_CS"/>
</dbReference>
<dbReference type="InterPro" id="IPR001647">
    <property type="entry name" value="HTH_TetR"/>
</dbReference>
<organism evidence="4 5">
    <name type="scientific">Lacunisphaera limnophila</name>
    <dbReference type="NCBI Taxonomy" id="1838286"/>
    <lineage>
        <taxon>Bacteria</taxon>
        <taxon>Pseudomonadati</taxon>
        <taxon>Verrucomicrobiota</taxon>
        <taxon>Opitutia</taxon>
        <taxon>Opitutales</taxon>
        <taxon>Opitutaceae</taxon>
        <taxon>Lacunisphaera</taxon>
    </lineage>
</organism>
<dbReference type="PROSITE" id="PS01081">
    <property type="entry name" value="HTH_TETR_1"/>
    <property type="match status" value="1"/>
</dbReference>
<name>A0A1D8ASR3_9BACT</name>
<evidence type="ECO:0000256" key="2">
    <source>
        <dbReference type="PROSITE-ProRule" id="PRU00335"/>
    </source>
</evidence>
<dbReference type="OrthoDB" id="9789566at2"/>
<protein>
    <submittedName>
        <fullName evidence="4">Putative DNA-binding transcriptional regulator</fullName>
    </submittedName>
</protein>
<dbReference type="Pfam" id="PF00440">
    <property type="entry name" value="TetR_N"/>
    <property type="match status" value="1"/>
</dbReference>
<dbReference type="SUPFAM" id="SSF48498">
    <property type="entry name" value="Tetracyclin repressor-like, C-terminal domain"/>
    <property type="match status" value="1"/>
</dbReference>
<dbReference type="PATRIC" id="fig|1838286.3.peg.964"/>
<dbReference type="InterPro" id="IPR041586">
    <property type="entry name" value="PsrA_TetR_C"/>
</dbReference>
<proteinExistence type="predicted"/>
<evidence type="ECO:0000256" key="1">
    <source>
        <dbReference type="ARBA" id="ARBA00023125"/>
    </source>
</evidence>
<dbReference type="InterPro" id="IPR036271">
    <property type="entry name" value="Tet_transcr_reg_TetR-rel_C_sf"/>
</dbReference>
<keyword evidence="1 2" id="KW-0238">DNA-binding</keyword>
<dbReference type="InterPro" id="IPR009057">
    <property type="entry name" value="Homeodomain-like_sf"/>
</dbReference>
<feature type="domain" description="HTH tetR-type" evidence="3">
    <location>
        <begin position="6"/>
        <end position="66"/>
    </location>
</feature>
<dbReference type="PROSITE" id="PS50977">
    <property type="entry name" value="HTH_TETR_2"/>
    <property type="match status" value="1"/>
</dbReference>
<dbReference type="KEGG" id="obg:Verru16b_00960"/>
<feature type="DNA-binding region" description="H-T-H motif" evidence="2">
    <location>
        <begin position="29"/>
        <end position="48"/>
    </location>
</feature>
<reference evidence="4 5" key="1">
    <citation type="submission" date="2016-06" db="EMBL/GenBank/DDBJ databases">
        <title>Three novel species with peptidoglycan cell walls form the new genus Lacunisphaera gen. nov. in the family Opitutaceae of the verrucomicrobial subdivision 4.</title>
        <authorList>
            <person name="Rast P."/>
            <person name="Gloeckner I."/>
            <person name="Jogler M."/>
            <person name="Boedeker C."/>
            <person name="Jeske O."/>
            <person name="Wiegand S."/>
            <person name="Reinhardt R."/>
            <person name="Schumann P."/>
            <person name="Rohde M."/>
            <person name="Spring S."/>
            <person name="Gloeckner F.O."/>
            <person name="Jogler C."/>
        </authorList>
    </citation>
    <scope>NUCLEOTIDE SEQUENCE [LARGE SCALE GENOMIC DNA]</scope>
    <source>
        <strain evidence="4 5">IG16b</strain>
    </source>
</reference>
<dbReference type="PRINTS" id="PR00455">
    <property type="entry name" value="HTHTETR"/>
</dbReference>
<dbReference type="Gene3D" id="1.10.357.10">
    <property type="entry name" value="Tetracycline Repressor, domain 2"/>
    <property type="match status" value="1"/>
</dbReference>
<dbReference type="GO" id="GO:0000976">
    <property type="term" value="F:transcription cis-regulatory region binding"/>
    <property type="evidence" value="ECO:0007669"/>
    <property type="project" value="TreeGrafter"/>
</dbReference>
<dbReference type="SUPFAM" id="SSF46689">
    <property type="entry name" value="Homeodomain-like"/>
    <property type="match status" value="1"/>
</dbReference>
<dbReference type="EMBL" id="CP016094">
    <property type="protein sequence ID" value="AOS43902.1"/>
    <property type="molecule type" value="Genomic_DNA"/>
</dbReference>
<keyword evidence="5" id="KW-1185">Reference proteome</keyword>
<dbReference type="STRING" id="1838286.Verru16b_00960"/>
<dbReference type="RefSeq" id="WP_157772214.1">
    <property type="nucleotide sequence ID" value="NZ_CP016094.1"/>
</dbReference>
<accession>A0A1D8ASR3</accession>
<dbReference type="GO" id="GO:0003700">
    <property type="term" value="F:DNA-binding transcription factor activity"/>
    <property type="evidence" value="ECO:0007669"/>
    <property type="project" value="TreeGrafter"/>
</dbReference>
<evidence type="ECO:0000313" key="4">
    <source>
        <dbReference type="EMBL" id="AOS43902.1"/>
    </source>
</evidence>
<dbReference type="AlphaFoldDB" id="A0A1D8ASR3"/>
<dbReference type="Pfam" id="PF17939">
    <property type="entry name" value="TetR_C_30"/>
    <property type="match status" value="1"/>
</dbReference>
<dbReference type="PANTHER" id="PTHR30055:SF235">
    <property type="entry name" value="TRANSCRIPTIONAL REGULATORY PROTEIN"/>
    <property type="match status" value="1"/>
</dbReference>